<dbReference type="EC" id="5.3.1.16" evidence="5 12"/>
<gene>
    <name evidence="12 15" type="primary">hisA</name>
    <name evidence="15" type="ORF">WMO26_01310</name>
</gene>
<evidence type="ECO:0000313" key="15">
    <source>
        <dbReference type="EMBL" id="MEQ2439460.1"/>
    </source>
</evidence>
<keyword evidence="16" id="KW-1185">Reference proteome</keyword>
<dbReference type="Gene3D" id="3.20.20.70">
    <property type="entry name" value="Aldolase class I"/>
    <property type="match status" value="1"/>
</dbReference>
<dbReference type="PANTHER" id="PTHR43090:SF2">
    <property type="entry name" value="1-(5-PHOSPHORIBOSYL)-5-[(5-PHOSPHORIBOSYLAMINO)METHYLIDENEAMINO] IMIDAZOLE-4-CARBOXAMIDE ISOMERASE"/>
    <property type="match status" value="1"/>
</dbReference>
<comment type="similarity">
    <text evidence="4 12 13">Belongs to the HisA/HisF family.</text>
</comment>
<evidence type="ECO:0000256" key="1">
    <source>
        <dbReference type="ARBA" id="ARBA00000901"/>
    </source>
</evidence>
<evidence type="ECO:0000256" key="11">
    <source>
        <dbReference type="ARBA" id="ARBA00030547"/>
    </source>
</evidence>
<protein>
    <recommendedName>
        <fullName evidence="6 12">1-(5-phosphoribosyl)-5-[(5-phosphoribosylamino)methylideneamino] imidazole-4-carboxamide isomerase</fullName>
        <ecNumber evidence="5 12">5.3.1.16</ecNumber>
    </recommendedName>
    <alternativeName>
        <fullName evidence="11 12">Phosphoribosylformimino-5-aminoimidazole carboxamide ribotide isomerase</fullName>
    </alternativeName>
</protein>
<dbReference type="InterPro" id="IPR013785">
    <property type="entry name" value="Aldolase_TIM"/>
</dbReference>
<reference evidence="15 16" key="1">
    <citation type="submission" date="2024-03" db="EMBL/GenBank/DDBJ databases">
        <title>Human intestinal bacterial collection.</title>
        <authorList>
            <person name="Pauvert C."/>
            <person name="Hitch T.C.A."/>
            <person name="Clavel T."/>
        </authorList>
    </citation>
    <scope>NUCLEOTIDE SEQUENCE [LARGE SCALE GENOMIC DNA]</scope>
    <source>
        <strain evidence="15 16">CLA-JM-H44</strain>
    </source>
</reference>
<feature type="active site" description="Proton donor" evidence="12">
    <location>
        <position position="129"/>
    </location>
</feature>
<dbReference type="CDD" id="cd04732">
    <property type="entry name" value="HisA"/>
    <property type="match status" value="1"/>
</dbReference>
<evidence type="ECO:0000256" key="13">
    <source>
        <dbReference type="RuleBase" id="RU003657"/>
    </source>
</evidence>
<dbReference type="Pfam" id="PF00977">
    <property type="entry name" value="His_biosynth"/>
    <property type="match status" value="1"/>
</dbReference>
<proteinExistence type="inferred from homology"/>
<keyword evidence="7 12" id="KW-0963">Cytoplasm</keyword>
<evidence type="ECO:0000256" key="7">
    <source>
        <dbReference type="ARBA" id="ARBA00022490"/>
    </source>
</evidence>
<evidence type="ECO:0000256" key="2">
    <source>
        <dbReference type="ARBA" id="ARBA00004496"/>
    </source>
</evidence>
<keyword evidence="8 12" id="KW-0028">Amino-acid biosynthesis</keyword>
<evidence type="ECO:0000256" key="4">
    <source>
        <dbReference type="ARBA" id="ARBA00009667"/>
    </source>
</evidence>
<evidence type="ECO:0000256" key="14">
    <source>
        <dbReference type="RuleBase" id="RU003658"/>
    </source>
</evidence>
<dbReference type="GO" id="GO:0003949">
    <property type="term" value="F:1-(5-phosphoribosyl)-5-[(5-phosphoribosylamino)methylideneamino]imidazole-4-carboxamide isomerase activity"/>
    <property type="evidence" value="ECO:0007669"/>
    <property type="project" value="UniProtKB-EC"/>
</dbReference>
<evidence type="ECO:0000256" key="9">
    <source>
        <dbReference type="ARBA" id="ARBA00023102"/>
    </source>
</evidence>
<comment type="pathway">
    <text evidence="3 12 14">Amino-acid biosynthesis; L-histidine biosynthesis; L-histidine from 5-phospho-alpha-D-ribose 1-diphosphate: step 4/9.</text>
</comment>
<dbReference type="InterPro" id="IPR006063">
    <property type="entry name" value="HisA_bact_arch"/>
</dbReference>
<dbReference type="NCBIfam" id="TIGR00007">
    <property type="entry name" value="1-(5-phosphoribosyl)-5-[(5-phosphoribosylamino)methylideneamino]imidazole-4-carboxamide isomerase"/>
    <property type="match status" value="1"/>
</dbReference>
<organism evidence="15 16">
    <name type="scientific">Solibaculum intestinale</name>
    <dbReference type="NCBI Taxonomy" id="3133165"/>
    <lineage>
        <taxon>Bacteria</taxon>
        <taxon>Bacillati</taxon>
        <taxon>Bacillota</taxon>
        <taxon>Clostridia</taxon>
        <taxon>Eubacteriales</taxon>
        <taxon>Oscillospiraceae</taxon>
        <taxon>Solibaculum</taxon>
    </lineage>
</organism>
<evidence type="ECO:0000313" key="16">
    <source>
        <dbReference type="Proteomes" id="UP001489509"/>
    </source>
</evidence>
<dbReference type="Proteomes" id="UP001489509">
    <property type="component" value="Unassembled WGS sequence"/>
</dbReference>
<feature type="active site" description="Proton acceptor" evidence="12">
    <location>
        <position position="8"/>
    </location>
</feature>
<comment type="subcellular location">
    <subcellularLocation>
        <location evidence="2 12 14">Cytoplasm</location>
    </subcellularLocation>
</comment>
<dbReference type="InterPro" id="IPR023016">
    <property type="entry name" value="HisA/PriA"/>
</dbReference>
<dbReference type="HAMAP" id="MF_01014">
    <property type="entry name" value="HisA"/>
    <property type="match status" value="1"/>
</dbReference>
<dbReference type="InterPro" id="IPR044524">
    <property type="entry name" value="Isoase_HisA-like"/>
</dbReference>
<keyword evidence="10 12" id="KW-0413">Isomerase</keyword>
<evidence type="ECO:0000256" key="12">
    <source>
        <dbReference type="HAMAP-Rule" id="MF_01014"/>
    </source>
</evidence>
<dbReference type="EMBL" id="JBBMFD010000001">
    <property type="protein sequence ID" value="MEQ2439460.1"/>
    <property type="molecule type" value="Genomic_DNA"/>
</dbReference>
<comment type="caution">
    <text evidence="15">The sequence shown here is derived from an EMBL/GenBank/DDBJ whole genome shotgun (WGS) entry which is preliminary data.</text>
</comment>
<evidence type="ECO:0000256" key="10">
    <source>
        <dbReference type="ARBA" id="ARBA00023235"/>
    </source>
</evidence>
<dbReference type="InterPro" id="IPR006062">
    <property type="entry name" value="His_biosynth"/>
</dbReference>
<sequence length="238" mass="25428">MLIFPAIDIHNQTCVRLYKGDFATAQKVAEDPLETANSFREAGAQWLHMVDLDGAKNGSPQNREIFVTVAKKSGLKLELGGGIRDMQTVSYYLEQGVSRIILGSAAVKNPSFVKEAVKEYGERVAVGIDAKNGMVAAEGWLSTSDVHFLDLAKQMEAIGVTCLIFTDISKDGTLSGPNLEQLAAINEAVSCDVIASGGVTNLSDIKALKELGLYGAICGKSIYQGTLSLKEAILEASR</sequence>
<evidence type="ECO:0000256" key="6">
    <source>
        <dbReference type="ARBA" id="ARBA00018464"/>
    </source>
</evidence>
<evidence type="ECO:0000256" key="3">
    <source>
        <dbReference type="ARBA" id="ARBA00005133"/>
    </source>
</evidence>
<dbReference type="PANTHER" id="PTHR43090">
    <property type="entry name" value="1-(5-PHOSPHORIBOSYL)-5-[(5-PHOSPHORIBOSYLAMINO)METHYLIDENEAMINO] IMIDAZOLE-4-CARBOXAMIDE ISOMERASE"/>
    <property type="match status" value="1"/>
</dbReference>
<evidence type="ECO:0000256" key="8">
    <source>
        <dbReference type="ARBA" id="ARBA00022605"/>
    </source>
</evidence>
<dbReference type="SUPFAM" id="SSF51366">
    <property type="entry name" value="Ribulose-phoshate binding barrel"/>
    <property type="match status" value="1"/>
</dbReference>
<name>A0ABV1DWL8_9FIRM</name>
<dbReference type="InterPro" id="IPR011060">
    <property type="entry name" value="RibuloseP-bd_barrel"/>
</dbReference>
<accession>A0ABV1DWL8</accession>
<evidence type="ECO:0000256" key="5">
    <source>
        <dbReference type="ARBA" id="ARBA00012550"/>
    </source>
</evidence>
<dbReference type="RefSeq" id="WP_349217719.1">
    <property type="nucleotide sequence ID" value="NZ_JBBMFD010000001.1"/>
</dbReference>
<keyword evidence="9 12" id="KW-0368">Histidine biosynthesis</keyword>
<comment type="catalytic activity">
    <reaction evidence="1 12 14">
        <text>1-(5-phospho-beta-D-ribosyl)-5-[(5-phospho-beta-D-ribosylamino)methylideneamino]imidazole-4-carboxamide = 5-[(5-phospho-1-deoxy-D-ribulos-1-ylimino)methylamino]-1-(5-phospho-beta-D-ribosyl)imidazole-4-carboxamide</text>
        <dbReference type="Rhea" id="RHEA:15469"/>
        <dbReference type="ChEBI" id="CHEBI:58435"/>
        <dbReference type="ChEBI" id="CHEBI:58525"/>
        <dbReference type="EC" id="5.3.1.16"/>
    </reaction>
</comment>